<reference evidence="1" key="1">
    <citation type="journal article" date="2014" name="Comp. Biochem. Physiol. Part D Genomics Proteomics">
        <title>Analysis of chemosensory gene families in the beetle Monochamus alternatus and its parasitoid Dastarcus helophoroides.</title>
        <authorList>
            <person name="Wang J."/>
            <person name="Li D.Z."/>
            <person name="Min S.F."/>
            <person name="Mi F."/>
            <person name="Zhou S.S."/>
            <person name="Wang M.Q."/>
        </authorList>
    </citation>
    <scope>NUCLEOTIDE SEQUENCE</scope>
</reference>
<proteinExistence type="evidence at transcript level"/>
<dbReference type="SMART" id="SM00708">
    <property type="entry name" value="PhBP"/>
    <property type="match status" value="1"/>
</dbReference>
<protein>
    <submittedName>
        <fullName evidence="1">Odorant-binding protein 23</fullName>
    </submittedName>
</protein>
<dbReference type="GO" id="GO:0005549">
    <property type="term" value="F:odorant binding"/>
    <property type="evidence" value="ECO:0007669"/>
    <property type="project" value="InterPro"/>
</dbReference>
<dbReference type="CDD" id="cd23992">
    <property type="entry name" value="PBP_GOBP"/>
    <property type="match status" value="1"/>
</dbReference>
<dbReference type="Gene3D" id="1.10.238.20">
    <property type="entry name" value="Pheromone/general odorant binding protein domain"/>
    <property type="match status" value="1"/>
</dbReference>
<dbReference type="EMBL" id="KF977576">
    <property type="protein sequence ID" value="AIX97038.1"/>
    <property type="molecule type" value="mRNA"/>
</dbReference>
<gene>
    <name evidence="1" type="primary">obp23</name>
</gene>
<dbReference type="SUPFAM" id="SSF47565">
    <property type="entry name" value="Insect pheromone/odorant-binding proteins"/>
    <property type="match status" value="1"/>
</dbReference>
<name>A0A1I9HZM6_MONAT</name>
<accession>A0A1I9HZM6</accession>
<dbReference type="PANTHER" id="PTHR21364">
    <property type="entry name" value="GENERAL ODORANT-BINDING PROTEIN 19A"/>
    <property type="match status" value="1"/>
</dbReference>
<organism evidence="1">
    <name type="scientific">Monochamus alternatus</name>
    <name type="common">Japanese pine sawyer beetle</name>
    <dbReference type="NCBI Taxonomy" id="192382"/>
    <lineage>
        <taxon>Eukaryota</taxon>
        <taxon>Metazoa</taxon>
        <taxon>Ecdysozoa</taxon>
        <taxon>Arthropoda</taxon>
        <taxon>Hexapoda</taxon>
        <taxon>Insecta</taxon>
        <taxon>Pterygota</taxon>
        <taxon>Neoptera</taxon>
        <taxon>Endopterygota</taxon>
        <taxon>Coleoptera</taxon>
        <taxon>Polyphaga</taxon>
        <taxon>Cucujiformia</taxon>
        <taxon>Chrysomeloidea</taxon>
        <taxon>Cerambycidae</taxon>
        <taxon>Lamiinae</taxon>
        <taxon>Monochamini</taxon>
        <taxon>Monochamus</taxon>
    </lineage>
</organism>
<dbReference type="PANTHER" id="PTHR21364:SF2">
    <property type="entry name" value="GENERAL ODORANT-BINDING PROTEIN 19A"/>
    <property type="match status" value="1"/>
</dbReference>
<evidence type="ECO:0000313" key="1">
    <source>
        <dbReference type="EMBL" id="AIX97038.1"/>
    </source>
</evidence>
<dbReference type="Pfam" id="PF01395">
    <property type="entry name" value="PBP_GOBP"/>
    <property type="match status" value="1"/>
</dbReference>
<dbReference type="InterPro" id="IPR006170">
    <property type="entry name" value="PBP/GOBP"/>
</dbReference>
<dbReference type="AlphaFoldDB" id="A0A1I9HZM6"/>
<dbReference type="InterPro" id="IPR036728">
    <property type="entry name" value="PBP_GOBP_sf"/>
</dbReference>
<sequence>MFQEFGPKIQSIAGPVHSRCVFRTGIPQYYIDNVINGIFIDEPLIKSYMTCIFKESRLMFENGELNYDLGAYLLPEDIKDEAISNAKYCEVEAKGIKNVQDRLFQMLKCYYGLDPDIFIFF</sequence>